<evidence type="ECO:0000313" key="3">
    <source>
        <dbReference type="EMBL" id="KKS21015.1"/>
    </source>
</evidence>
<feature type="domain" description="DUF2341" evidence="2">
    <location>
        <begin position="352"/>
        <end position="429"/>
    </location>
</feature>
<comment type="caution">
    <text evidence="3">The sequence shown here is derived from an EMBL/GenBank/DDBJ whole genome shotgun (WGS) entry which is preliminary data.</text>
</comment>
<evidence type="ECO:0000256" key="1">
    <source>
        <dbReference type="SAM" id="Phobius"/>
    </source>
</evidence>
<name>A0A0G0X7U9_UNCKA</name>
<dbReference type="Proteomes" id="UP000034920">
    <property type="component" value="Unassembled WGS sequence"/>
</dbReference>
<organism evidence="3 4">
    <name type="scientific">candidate division WWE3 bacterium GW2011_GWA1_41_8</name>
    <dbReference type="NCBI Taxonomy" id="1619103"/>
    <lineage>
        <taxon>Bacteria</taxon>
        <taxon>Katanobacteria</taxon>
    </lineage>
</organism>
<feature type="transmembrane region" description="Helical" evidence="1">
    <location>
        <begin position="124"/>
        <end position="142"/>
    </location>
</feature>
<keyword evidence="1" id="KW-0812">Transmembrane</keyword>
<evidence type="ECO:0000259" key="2">
    <source>
        <dbReference type="Pfam" id="PF10102"/>
    </source>
</evidence>
<protein>
    <recommendedName>
        <fullName evidence="2">DUF2341 domain-containing protein</fullName>
    </recommendedName>
</protein>
<dbReference type="AlphaFoldDB" id="A0A0G0X7U9"/>
<accession>A0A0G0X7U9</accession>
<dbReference type="EMBL" id="LCCA01000036">
    <property type="protein sequence ID" value="KKS21015.1"/>
    <property type="molecule type" value="Genomic_DNA"/>
</dbReference>
<dbReference type="InterPro" id="IPR018765">
    <property type="entry name" value="DUF2341"/>
</dbReference>
<reference evidence="3 4" key="1">
    <citation type="journal article" date="2015" name="Nature">
        <title>rRNA introns, odd ribosomes, and small enigmatic genomes across a large radiation of phyla.</title>
        <authorList>
            <person name="Brown C.T."/>
            <person name="Hug L.A."/>
            <person name="Thomas B.C."/>
            <person name="Sharon I."/>
            <person name="Castelle C.J."/>
            <person name="Singh A."/>
            <person name="Wilkins M.J."/>
            <person name="Williams K.H."/>
            <person name="Banfield J.F."/>
        </authorList>
    </citation>
    <scope>NUCLEOTIDE SEQUENCE [LARGE SCALE GENOMIC DNA]</scope>
</reference>
<gene>
    <name evidence="3" type="ORF">UU80_C0036G0002</name>
</gene>
<proteinExistence type="predicted"/>
<keyword evidence="1" id="KW-1133">Transmembrane helix</keyword>
<sequence length="831" mass="92453">MIQNEYITSSEAAKLLGISLSSFYRLERKGYISPAEVTKYRKVYTKKSIVELAKRYVQEQEERHKETAIKRIQGSYLYKRSYLNNDDDVTQIKTGLEISKKFKHILSQLRTLLHNTRLRSRRSILPFAVGILLIFIPLAVLVTRHATEVSAWYDDNWNYRVKYTISNSGSADADKKVKFDIDTETIITDGKLQTDCGDSRFTDINGQILDYYIDTVGGACNTSSTDYYVLVPTINSGDTIIYHYYGSPYANNGTKESQFSQATFSPTSLNAASAETGKGPVAYWKLDEGYDKKADTKIEQQIEIMDQVYASTDWWNDSWTRRQQINITNSGSELTNYQIMLTITYDTDMQADFDDLRFTDTSNTEHDYWIEEKTDGVTAKVWVELSTLPTSATTQFYMYYGNSEATSESSGTDTFVFYEPFDTYNSSVWAGTGDYNVTDGVLRVNTGAVYSLDTTGSQPGYITESRMKWYASGGVAGFHTADAQGYQSGNAGSNKVASLMNATNQLGAVWFYAADGTTTSYNIANGTNVGGVTADTYYVYGLAVTDSQVQILRDRGILAQPSGTWTAPFYTYYGYFTGINAGGTNPADVGIDWVIVRKYVSTIPTSTFEIENSVSDYQPSDNRLGIIQFDPSKYSGSTVYFEVNASTNASTWSLSRSEAFTAPGTTKEYTVRLKAGDTSSNSPTAGLYNITDDNTDATATFGTVNDQTVYIKGARLIVVQSSPTGITNTQTNIEVGTNQNTTTYTSYQPLTDKKIYNYNSSGFNPAPTTYFEASVKSKSDPPAIEQQINVLNQEFLVTSTTYTPTDNSLGIIHWDANKYTGTQEQQYILKP</sequence>
<dbReference type="STRING" id="1619103.UU80_C0036G0002"/>
<dbReference type="Pfam" id="PF10102">
    <property type="entry name" value="DUF2341"/>
    <property type="match status" value="1"/>
</dbReference>
<evidence type="ECO:0000313" key="4">
    <source>
        <dbReference type="Proteomes" id="UP000034920"/>
    </source>
</evidence>
<keyword evidence="1" id="KW-0472">Membrane</keyword>